<dbReference type="Pfam" id="PF20150">
    <property type="entry name" value="2EXR"/>
    <property type="match status" value="1"/>
</dbReference>
<evidence type="ECO:0000313" key="3">
    <source>
        <dbReference type="Proteomes" id="UP000308549"/>
    </source>
</evidence>
<gene>
    <name evidence="2" type="ORF">B0A50_03708</name>
</gene>
<sequence length="497" mass="55857">MATSKAPPTTIIDLDRSRQILTRSQEAKIRRIFPFFRLPAEIRNLIYEGALDTDAAQRILQRYYEDIKDTDNGKGVTAPLIYSKCPTIFTVNRQTFVEASFLVRKRSLTFEHGLFDLLTIQDFLPDSLIRTVSSIRIDNTGHPLFKNNILTASWVGYMCLMEELAETLKAGHQLKSLTISLDDEALVEHVTKCWGHKNTCGFRDGMRRAGEALRGVRNVREVKLVGFPEPFATELKQRMQSAPISFSNLPRELRDQIYNEMLDWSEISVVLKRDLAKWVDKTEDIPYSARSTPTILQLSREITAEALLVLRKKPLVLECPAESSLLQERQVPNLIRLMTSATLQNVQHLVVQLKAWEWIHGLKPLLLAWAPAPAPLAITSTTICAAAATAGTSDSRISHVKTLHLTFHDNLKDKFLANADEHYPDNVLHDALSFLAEIRGLRSVIFDGDLPTCYSQPLVQSMTSPVAGGVDLPKLMSIKSSGEEVESMHDERETDGA</sequence>
<protein>
    <recommendedName>
        <fullName evidence="1">2EXR domain-containing protein</fullName>
    </recommendedName>
</protein>
<organism evidence="2 3">
    <name type="scientific">Salinomyces thailandicus</name>
    <dbReference type="NCBI Taxonomy" id="706561"/>
    <lineage>
        <taxon>Eukaryota</taxon>
        <taxon>Fungi</taxon>
        <taxon>Dikarya</taxon>
        <taxon>Ascomycota</taxon>
        <taxon>Pezizomycotina</taxon>
        <taxon>Dothideomycetes</taxon>
        <taxon>Dothideomycetidae</taxon>
        <taxon>Mycosphaerellales</taxon>
        <taxon>Teratosphaeriaceae</taxon>
        <taxon>Salinomyces</taxon>
    </lineage>
</organism>
<name>A0A4U0U2S7_9PEZI</name>
<reference evidence="2 3" key="1">
    <citation type="submission" date="2017-03" db="EMBL/GenBank/DDBJ databases">
        <title>Genomes of endolithic fungi from Antarctica.</title>
        <authorList>
            <person name="Coleine C."/>
            <person name="Masonjones S."/>
            <person name="Stajich J.E."/>
        </authorList>
    </citation>
    <scope>NUCLEOTIDE SEQUENCE [LARGE SCALE GENOMIC DNA]</scope>
    <source>
        <strain evidence="2 3">CCFEE 6315</strain>
    </source>
</reference>
<proteinExistence type="predicted"/>
<evidence type="ECO:0000313" key="2">
    <source>
        <dbReference type="EMBL" id="TKA29198.1"/>
    </source>
</evidence>
<accession>A0A4U0U2S7</accession>
<dbReference type="AlphaFoldDB" id="A0A4U0U2S7"/>
<dbReference type="PANTHER" id="PTHR38790">
    <property type="entry name" value="2EXR DOMAIN-CONTAINING PROTEIN-RELATED"/>
    <property type="match status" value="1"/>
</dbReference>
<comment type="caution">
    <text evidence="2">The sequence shown here is derived from an EMBL/GenBank/DDBJ whole genome shotgun (WGS) entry which is preliminary data.</text>
</comment>
<evidence type="ECO:0000259" key="1">
    <source>
        <dbReference type="Pfam" id="PF20150"/>
    </source>
</evidence>
<dbReference type="OrthoDB" id="3510794at2759"/>
<dbReference type="InterPro" id="IPR045518">
    <property type="entry name" value="2EXR"/>
</dbReference>
<dbReference type="Proteomes" id="UP000308549">
    <property type="component" value="Unassembled WGS sequence"/>
</dbReference>
<dbReference type="EMBL" id="NAJL01000015">
    <property type="protein sequence ID" value="TKA29198.1"/>
    <property type="molecule type" value="Genomic_DNA"/>
</dbReference>
<keyword evidence="3" id="KW-1185">Reference proteome</keyword>
<feature type="domain" description="2EXR" evidence="1">
    <location>
        <begin position="246"/>
        <end position="319"/>
    </location>
</feature>